<dbReference type="GO" id="GO:0003964">
    <property type="term" value="F:RNA-directed DNA polymerase activity"/>
    <property type="evidence" value="ECO:0007669"/>
    <property type="project" value="UniProtKB-KW"/>
</dbReference>
<keyword evidence="1" id="KW-0695">RNA-directed DNA polymerase</keyword>
<protein>
    <submittedName>
        <fullName evidence="1">Reverse transcriptase</fullName>
    </submittedName>
</protein>
<gene>
    <name evidence="1" type="ORF">RF55_12062</name>
</gene>
<dbReference type="Proteomes" id="UP000036403">
    <property type="component" value="Unassembled WGS sequence"/>
</dbReference>
<accession>A0A0J7N6Y7</accession>
<proteinExistence type="predicted"/>
<sequence>MALGRLLPNLGGPSKVVRRLYAGTVHAMLMYGAPVWAEKVVATRKLKDALRQLQRRVANRICRGYRTVSWTAMGVLSGVPPVELLARMYTEVYNCGKELERAGVQLTEHGVSSGGRPNASSSIDGWAYWMIPVCPAGRPLRP</sequence>
<evidence type="ECO:0000313" key="1">
    <source>
        <dbReference type="EMBL" id="KMQ88455.1"/>
    </source>
</evidence>
<reference evidence="1 2" key="1">
    <citation type="submission" date="2015-04" db="EMBL/GenBank/DDBJ databases">
        <title>Lasius niger genome sequencing.</title>
        <authorList>
            <person name="Konorov E.A."/>
            <person name="Nikitin M.A."/>
            <person name="Kirill M.V."/>
            <person name="Chang P."/>
        </authorList>
    </citation>
    <scope>NUCLEOTIDE SEQUENCE [LARGE SCALE GENOMIC DNA]</scope>
    <source>
        <tissue evidence="1">Whole</tissue>
    </source>
</reference>
<dbReference type="OrthoDB" id="7698238at2759"/>
<dbReference type="AlphaFoldDB" id="A0A0J7N6Y7"/>
<evidence type="ECO:0000313" key="2">
    <source>
        <dbReference type="Proteomes" id="UP000036403"/>
    </source>
</evidence>
<keyword evidence="1" id="KW-0548">Nucleotidyltransferase</keyword>
<keyword evidence="2" id="KW-1185">Reference proteome</keyword>
<dbReference type="PaxDb" id="67767-A0A0J7N6Y7"/>
<dbReference type="EMBL" id="LBMM01009027">
    <property type="protein sequence ID" value="KMQ88455.1"/>
    <property type="molecule type" value="Genomic_DNA"/>
</dbReference>
<keyword evidence="1" id="KW-0808">Transferase</keyword>
<organism evidence="1 2">
    <name type="scientific">Lasius niger</name>
    <name type="common">Black garden ant</name>
    <dbReference type="NCBI Taxonomy" id="67767"/>
    <lineage>
        <taxon>Eukaryota</taxon>
        <taxon>Metazoa</taxon>
        <taxon>Ecdysozoa</taxon>
        <taxon>Arthropoda</taxon>
        <taxon>Hexapoda</taxon>
        <taxon>Insecta</taxon>
        <taxon>Pterygota</taxon>
        <taxon>Neoptera</taxon>
        <taxon>Endopterygota</taxon>
        <taxon>Hymenoptera</taxon>
        <taxon>Apocrita</taxon>
        <taxon>Aculeata</taxon>
        <taxon>Formicoidea</taxon>
        <taxon>Formicidae</taxon>
        <taxon>Formicinae</taxon>
        <taxon>Lasius</taxon>
        <taxon>Lasius</taxon>
    </lineage>
</organism>
<comment type="caution">
    <text evidence="1">The sequence shown here is derived from an EMBL/GenBank/DDBJ whole genome shotgun (WGS) entry which is preliminary data.</text>
</comment>
<name>A0A0J7N6Y7_LASNI</name>